<evidence type="ECO:0000313" key="1">
    <source>
        <dbReference type="EMBL" id="TDE40519.1"/>
    </source>
</evidence>
<gene>
    <name evidence="1" type="ORF">E1295_31620</name>
</gene>
<name>A0A4R5EZN4_9ACTN</name>
<comment type="caution">
    <text evidence="1">The sequence shown here is derived from an EMBL/GenBank/DDBJ whole genome shotgun (WGS) entry which is preliminary data.</text>
</comment>
<reference evidence="1 2" key="1">
    <citation type="submission" date="2019-03" db="EMBL/GenBank/DDBJ databases">
        <title>Draft genome sequences of novel Actinobacteria.</title>
        <authorList>
            <person name="Sahin N."/>
            <person name="Ay H."/>
            <person name="Saygin H."/>
        </authorList>
    </citation>
    <scope>NUCLEOTIDE SEQUENCE [LARGE SCALE GENOMIC DNA]</scope>
    <source>
        <strain evidence="1 2">6K102</strain>
    </source>
</reference>
<accession>A0A4R5EZN4</accession>
<proteinExistence type="predicted"/>
<sequence>MCRTDAHLTIPTCAFAQQSARRQAESLLGEVLAEVEPLDASLVEARVGEVAEELARFERGR</sequence>
<dbReference type="AlphaFoldDB" id="A0A4R5EZN4"/>
<keyword evidence="2" id="KW-1185">Reference proteome</keyword>
<evidence type="ECO:0000313" key="2">
    <source>
        <dbReference type="Proteomes" id="UP000295136"/>
    </source>
</evidence>
<protein>
    <submittedName>
        <fullName evidence="1">Uncharacterized protein</fullName>
    </submittedName>
</protein>
<organism evidence="1 2">
    <name type="scientific">Nonomuraea mesophila</name>
    <dbReference type="NCBI Taxonomy" id="2530382"/>
    <lineage>
        <taxon>Bacteria</taxon>
        <taxon>Bacillati</taxon>
        <taxon>Actinomycetota</taxon>
        <taxon>Actinomycetes</taxon>
        <taxon>Streptosporangiales</taxon>
        <taxon>Streptosporangiaceae</taxon>
        <taxon>Nonomuraea</taxon>
    </lineage>
</organism>
<dbReference type="EMBL" id="SMLD01000107">
    <property type="protein sequence ID" value="TDE40519.1"/>
    <property type="molecule type" value="Genomic_DNA"/>
</dbReference>
<dbReference type="Proteomes" id="UP000295136">
    <property type="component" value="Unassembled WGS sequence"/>
</dbReference>